<evidence type="ECO:0000313" key="2">
    <source>
        <dbReference type="Proteomes" id="UP001164539"/>
    </source>
</evidence>
<keyword evidence="2" id="KW-1185">Reference proteome</keyword>
<accession>A0ACC1XN00</accession>
<dbReference type="Proteomes" id="UP001164539">
    <property type="component" value="Chromosome 8"/>
</dbReference>
<keyword evidence="1" id="KW-0675">Receptor</keyword>
<comment type="caution">
    <text evidence="1">The sequence shown here is derived from an EMBL/GenBank/DDBJ whole genome shotgun (WGS) entry which is preliminary data.</text>
</comment>
<evidence type="ECO:0000313" key="1">
    <source>
        <dbReference type="EMBL" id="KAJ4712292.1"/>
    </source>
</evidence>
<dbReference type="EMBL" id="CM051401">
    <property type="protein sequence ID" value="KAJ4712292.1"/>
    <property type="molecule type" value="Genomic_DNA"/>
</dbReference>
<sequence length="619" mass="68407">MDRNFNWALPILIFFLLPIVNSEVEDVKKALVQFMDKLSAGNARRDQNWGWNTSSDPCKDKWMGVFCDNRQQSVRKIVLDGFNLSGILDASSVCMTKSLFVLSLNGNNIVGTVPKEISNCKHLTHLYVSGNKFSGKLPETLPQLNILKRLVISNNNFSGELPDLSRISGLLTFCGENNQLSGGIPQFDFTNLVQFNVSNNNFSGPIPDVKGRFGADSFSGNPGLCGRPLSNACPPRKKSKGSTNQVLLFSGYILLGLFVLLLVGLKLISKRKPKEEKAEVVKKGVALDTTGNKPSDTSSGHRTGDNRSEYSITSIESGMASSSLVVLTSPAVQKLKFEDLLRAPAELLGRGKHGSLYKVMLDDGMILAVKRLRDWGISSEDFKTRMQKIDRVKHPNVLPPVAYYCSKQEKLLVYEYQQNGSLFNLLHGSQNGRSFDWGSRLGVAAAVTKALALMHEELHEDGIAHGNLKSTNILFNKNMEPCISEYGLMTTESQDQSLLAQSSSFKINDLSPQIYSTFKLDIYGIGVILLELLTGKLVQNNGFNLAKWVNSVVREEWTAEVFDKALIAEAAGEERMVNLLQVALKCISPSPNERPSINQVAFMIDTIKEEEERSISLEA</sequence>
<proteinExistence type="predicted"/>
<keyword evidence="1" id="KW-0808">Transferase</keyword>
<name>A0ACC1XN00_MELAZ</name>
<gene>
    <name evidence="1" type="ORF">OWV82_014560</name>
</gene>
<organism evidence="1 2">
    <name type="scientific">Melia azedarach</name>
    <name type="common">Chinaberry tree</name>
    <dbReference type="NCBI Taxonomy" id="155640"/>
    <lineage>
        <taxon>Eukaryota</taxon>
        <taxon>Viridiplantae</taxon>
        <taxon>Streptophyta</taxon>
        <taxon>Embryophyta</taxon>
        <taxon>Tracheophyta</taxon>
        <taxon>Spermatophyta</taxon>
        <taxon>Magnoliopsida</taxon>
        <taxon>eudicotyledons</taxon>
        <taxon>Gunneridae</taxon>
        <taxon>Pentapetalae</taxon>
        <taxon>rosids</taxon>
        <taxon>malvids</taxon>
        <taxon>Sapindales</taxon>
        <taxon>Meliaceae</taxon>
        <taxon>Melia</taxon>
    </lineage>
</organism>
<protein>
    <submittedName>
        <fullName evidence="1">Inactive receptor kinase</fullName>
    </submittedName>
</protein>
<reference evidence="1 2" key="1">
    <citation type="journal article" date="2023" name="Science">
        <title>Complex scaffold remodeling in plant triterpene biosynthesis.</title>
        <authorList>
            <person name="De La Pena R."/>
            <person name="Hodgson H."/>
            <person name="Liu J.C."/>
            <person name="Stephenson M.J."/>
            <person name="Martin A.C."/>
            <person name="Owen C."/>
            <person name="Harkess A."/>
            <person name="Leebens-Mack J."/>
            <person name="Jimenez L.E."/>
            <person name="Osbourn A."/>
            <person name="Sattely E.S."/>
        </authorList>
    </citation>
    <scope>NUCLEOTIDE SEQUENCE [LARGE SCALE GENOMIC DNA]</scope>
    <source>
        <strain evidence="2">cv. JPN11</strain>
        <tissue evidence="1">Leaf</tissue>
    </source>
</reference>
<keyword evidence="1" id="KW-0418">Kinase</keyword>